<accession>A0A0N4W0L9</accession>
<evidence type="ECO:0000256" key="2">
    <source>
        <dbReference type="SAM" id="SignalP"/>
    </source>
</evidence>
<evidence type="ECO:0000259" key="3">
    <source>
        <dbReference type="Pfam" id="PF24976"/>
    </source>
</evidence>
<dbReference type="STRING" id="6290.A0A0N4W0L9"/>
<dbReference type="Pfam" id="PF24976">
    <property type="entry name" value="Lipocalin_10"/>
    <property type="match status" value="2"/>
</dbReference>
<dbReference type="PANTHER" id="PTHR37437">
    <property type="entry name" value="LIPOCALIN-RELATED PROTEIN-RELATED"/>
    <property type="match status" value="1"/>
</dbReference>
<feature type="chain" id="PRO_5043123356" evidence="2">
    <location>
        <begin position="19"/>
        <end position="945"/>
    </location>
</feature>
<feature type="domain" description="Lipocalin" evidence="3">
    <location>
        <begin position="776"/>
        <end position="937"/>
    </location>
</feature>
<evidence type="ECO:0000313" key="5">
    <source>
        <dbReference type="Proteomes" id="UP000268014"/>
    </source>
</evidence>
<dbReference type="InterPro" id="IPR056868">
    <property type="entry name" value="Lipocalin_dom_nem"/>
</dbReference>
<proteinExistence type="predicted"/>
<reference evidence="4 5" key="2">
    <citation type="submission" date="2018-11" db="EMBL/GenBank/DDBJ databases">
        <authorList>
            <consortium name="Pathogen Informatics"/>
        </authorList>
    </citation>
    <scope>NUCLEOTIDE SEQUENCE [LARGE SCALE GENOMIC DNA]</scope>
    <source>
        <strain evidence="4 5">MHpl1</strain>
    </source>
</reference>
<dbReference type="OrthoDB" id="565904at2759"/>
<dbReference type="WBParaSite" id="HPLM_0000311401-mRNA-1">
    <property type="protein sequence ID" value="HPLM_0000311401-mRNA-1"/>
    <property type="gene ID" value="HPLM_0000311401"/>
</dbReference>
<dbReference type="AlphaFoldDB" id="A0A0N4W0L9"/>
<dbReference type="Proteomes" id="UP000268014">
    <property type="component" value="Unassembled WGS sequence"/>
</dbReference>
<dbReference type="PANTHER" id="PTHR37437:SF4">
    <property type="entry name" value="LIPOCALIN-RELATED PROTEIN"/>
    <property type="match status" value="1"/>
</dbReference>
<evidence type="ECO:0000313" key="4">
    <source>
        <dbReference type="EMBL" id="VDO20147.1"/>
    </source>
</evidence>
<organism evidence="6">
    <name type="scientific">Haemonchus placei</name>
    <name type="common">Barber's pole worm</name>
    <dbReference type="NCBI Taxonomy" id="6290"/>
    <lineage>
        <taxon>Eukaryota</taxon>
        <taxon>Metazoa</taxon>
        <taxon>Ecdysozoa</taxon>
        <taxon>Nematoda</taxon>
        <taxon>Chromadorea</taxon>
        <taxon>Rhabditida</taxon>
        <taxon>Rhabditina</taxon>
        <taxon>Rhabditomorpha</taxon>
        <taxon>Strongyloidea</taxon>
        <taxon>Trichostrongylidae</taxon>
        <taxon>Haemonchus</taxon>
    </lineage>
</organism>
<feature type="domain" description="Lipocalin" evidence="3">
    <location>
        <begin position="384"/>
        <end position="543"/>
    </location>
</feature>
<keyword evidence="2" id="KW-0732">Signal</keyword>
<feature type="signal peptide" evidence="2">
    <location>
        <begin position="1"/>
        <end position="18"/>
    </location>
</feature>
<name>A0A0N4W0L9_HAEPC</name>
<gene>
    <name evidence="4" type="ORF">HPLM_LOCUS3106</name>
</gene>
<evidence type="ECO:0000313" key="6">
    <source>
        <dbReference type="WBParaSite" id="HPLM_0000311401-mRNA-1"/>
    </source>
</evidence>
<feature type="region of interest" description="Disordered" evidence="1">
    <location>
        <begin position="131"/>
        <end position="161"/>
    </location>
</feature>
<dbReference type="Gene3D" id="2.40.128.20">
    <property type="match status" value="2"/>
</dbReference>
<evidence type="ECO:0000256" key="1">
    <source>
        <dbReference type="SAM" id="MobiDB-lite"/>
    </source>
</evidence>
<reference evidence="6" key="1">
    <citation type="submission" date="2017-02" db="UniProtKB">
        <authorList>
            <consortium name="WormBaseParasite"/>
        </authorList>
    </citation>
    <scope>IDENTIFICATION</scope>
</reference>
<feature type="region of interest" description="Disordered" evidence="1">
    <location>
        <begin position="217"/>
        <end position="247"/>
    </location>
</feature>
<dbReference type="FunFam" id="2.40.128.20:FF:000019">
    <property type="entry name" value="LiPocalin-Related protein"/>
    <property type="match status" value="1"/>
</dbReference>
<dbReference type="InterPro" id="IPR012674">
    <property type="entry name" value="Calycin"/>
</dbReference>
<keyword evidence="5" id="KW-1185">Reference proteome</keyword>
<dbReference type="SUPFAM" id="SSF50814">
    <property type="entry name" value="Lipocalins"/>
    <property type="match status" value="2"/>
</dbReference>
<sequence>MQWLCVLVVAVVISSAVGQHDVFALPQAPRYAAKPTVPPEYSSFFELDGHARELVDSLLGPRPGGLFPEKTYEIGAPSEPAAGSKPVHVPSTLERTLEQFFTAPEPASGQALPPGFGSGFSLLNNNKPVTTFGSTMRRAPEKVLSSEVEGSGEEPKSSIMGIPKVFPKLPKAPIAEPETYVSRESGVIGGTPNLPVVPSDPEIPEGGFLPADIRRAPQSVSAVASSHDDDSKSDSFEDEFEEIRKEATTPSGGLIGTIIKLIGMGQKKLAEAKTGEADGKSSIDEKNALGKAVSNLIGGENSPLPAKNMISNLFYKALTSGSLQPNDTKTEGMGDLLAPLSSNGSIVLTPAQSAAITENLEMVQNFIIQPSSPLCTQKPEPVAFDMYSFMGQWYQVVYSPPFSSGQCSMVAYKKLNDVNNGGPGSIFEIFEYTTDGTPYGKPKISSGYAMIRSPGELIYRTTSNQDDVNVHVLHVGPLNANNEYEYIIMSTNCNFPLYVFARDPIMYRQLYESEVNAILEKKGLVNGISRILNIVAPVESSLCTFPPSLFNIQVHDGEYEERCVGIFADELNFTEHVFRVSSEMRRVVTLISIVVANVVIIKAAPVQDAPSFESFNNGATLTKSSEVGGSKKPDLVKLGDVAESILNRLGINMKEDKGVRRAPVPSALYQTDDLNAVIAEASANRVDLQGITSGQIPGLAPIPVPGYPGPQDVPIIPGVNTIPGLSNFNYLVGQLFPQMIPPANTLLGSSISRILPKDSAKNLAKDVFRAVHPAAENVDVARMMGRWFQVINSPHVIREACTVLHFGALTNNTYSPSFTTLKFYREGNPNGSPRFALGYGFKSGETGQFVLHSSNSPDAEPFWVIKKGPLNEYNQYDYAIISTWVRFPVFVIARDPERFRKEHMKNVLQFLEDNNYINVMTKAFNMISPVDYEACQYTPTFSTAG</sequence>
<protein>
    <submittedName>
        <fullName evidence="6">Lipocln_cytosolic_FA-bd_dom domain-containing protein</fullName>
    </submittedName>
</protein>
<feature type="compositionally biased region" description="Basic and acidic residues" evidence="1">
    <location>
        <begin position="226"/>
        <end position="235"/>
    </location>
</feature>
<dbReference type="EMBL" id="UZAF01016098">
    <property type="protein sequence ID" value="VDO20147.1"/>
    <property type="molecule type" value="Genomic_DNA"/>
</dbReference>